<gene>
    <name evidence="3" type="ORF">GE061_013956</name>
</gene>
<protein>
    <submittedName>
        <fullName evidence="3">Uncharacterized protein</fullName>
    </submittedName>
</protein>
<accession>A0A8S9XTB3</accession>
<keyword evidence="2" id="KW-0812">Transmembrane</keyword>
<feature type="region of interest" description="Disordered" evidence="1">
    <location>
        <begin position="78"/>
        <end position="145"/>
    </location>
</feature>
<feature type="compositionally biased region" description="Polar residues" evidence="1">
    <location>
        <begin position="78"/>
        <end position="114"/>
    </location>
</feature>
<evidence type="ECO:0000313" key="3">
    <source>
        <dbReference type="EMBL" id="KAF6210845.1"/>
    </source>
</evidence>
<comment type="caution">
    <text evidence="3">The sequence shown here is derived from an EMBL/GenBank/DDBJ whole genome shotgun (WGS) entry which is preliminary data.</text>
</comment>
<feature type="transmembrane region" description="Helical" evidence="2">
    <location>
        <begin position="197"/>
        <end position="220"/>
    </location>
</feature>
<keyword evidence="2" id="KW-1133">Transmembrane helix</keyword>
<dbReference type="EMBL" id="WIXP02000005">
    <property type="protein sequence ID" value="KAF6210845.1"/>
    <property type="molecule type" value="Genomic_DNA"/>
</dbReference>
<keyword evidence="2" id="KW-0472">Membrane</keyword>
<keyword evidence="4" id="KW-1185">Reference proteome</keyword>
<sequence>MMSPKSRWVINVGLFCSSIFYVGVPSPATGISLSKILTKFGATEKEIQEMFLPIREQNVREKREEASSSTVITTNAEIKNNTETQNTTDVGGTSTGDITTSNLGPEIASSTSHPNYGLLGDGGSSGAQENATEDNETGSGPNTIPDDFVIVTGKKYTLPTAPDFDRNIIGNLPEREGEDEAIVETRPYLLHPPFTTYVLIVTIPCIIGWCLLTFVCLWICRPNSPLYREILKRLIEHSQMKQKSVLFSATVLAADKHTGQPASPGEGPSKEK</sequence>
<evidence type="ECO:0000256" key="2">
    <source>
        <dbReference type="SAM" id="Phobius"/>
    </source>
</evidence>
<dbReference type="AlphaFoldDB" id="A0A8S9XTB3"/>
<organism evidence="3 4">
    <name type="scientific">Apolygus lucorum</name>
    <name type="common">Small green plant bug</name>
    <name type="synonym">Lygocoris lucorum</name>
    <dbReference type="NCBI Taxonomy" id="248454"/>
    <lineage>
        <taxon>Eukaryota</taxon>
        <taxon>Metazoa</taxon>
        <taxon>Ecdysozoa</taxon>
        <taxon>Arthropoda</taxon>
        <taxon>Hexapoda</taxon>
        <taxon>Insecta</taxon>
        <taxon>Pterygota</taxon>
        <taxon>Neoptera</taxon>
        <taxon>Paraneoptera</taxon>
        <taxon>Hemiptera</taxon>
        <taxon>Heteroptera</taxon>
        <taxon>Panheteroptera</taxon>
        <taxon>Cimicomorpha</taxon>
        <taxon>Miridae</taxon>
        <taxon>Mirini</taxon>
        <taxon>Apolygus</taxon>
    </lineage>
</organism>
<evidence type="ECO:0000256" key="1">
    <source>
        <dbReference type="SAM" id="MobiDB-lite"/>
    </source>
</evidence>
<evidence type="ECO:0000313" key="4">
    <source>
        <dbReference type="Proteomes" id="UP000466442"/>
    </source>
</evidence>
<proteinExistence type="predicted"/>
<dbReference type="Proteomes" id="UP000466442">
    <property type="component" value="Linkage Group LG5"/>
</dbReference>
<name>A0A8S9XTB3_APOLU</name>
<reference evidence="3" key="1">
    <citation type="journal article" date="2021" name="Mol. Ecol. Resour.">
        <title>Apolygus lucorum genome provides insights into omnivorousness and mesophyll feeding.</title>
        <authorList>
            <person name="Liu Y."/>
            <person name="Liu H."/>
            <person name="Wang H."/>
            <person name="Huang T."/>
            <person name="Liu B."/>
            <person name="Yang B."/>
            <person name="Yin L."/>
            <person name="Li B."/>
            <person name="Zhang Y."/>
            <person name="Zhang S."/>
            <person name="Jiang F."/>
            <person name="Zhang X."/>
            <person name="Ren Y."/>
            <person name="Wang B."/>
            <person name="Wang S."/>
            <person name="Lu Y."/>
            <person name="Wu K."/>
            <person name="Fan W."/>
            <person name="Wang G."/>
        </authorList>
    </citation>
    <scope>NUCLEOTIDE SEQUENCE</scope>
    <source>
        <strain evidence="3">12Hb</strain>
    </source>
</reference>